<keyword evidence="3" id="KW-0597">Phosphoprotein</keyword>
<keyword evidence="6 7" id="KW-0472">Membrane</keyword>
<dbReference type="PANTHER" id="PTHR34220">
    <property type="entry name" value="SENSOR HISTIDINE KINASE YPDA"/>
    <property type="match status" value="1"/>
</dbReference>
<dbReference type="PANTHER" id="PTHR34220:SF9">
    <property type="entry name" value="SIGNAL TRANSDUCTION HISTIDINE KINASE INTERNAL REGION DOMAIN-CONTAINING PROTEIN"/>
    <property type="match status" value="1"/>
</dbReference>
<evidence type="ECO:0000256" key="4">
    <source>
        <dbReference type="ARBA" id="ARBA00022679"/>
    </source>
</evidence>
<keyword evidence="2" id="KW-1003">Cell membrane</keyword>
<dbReference type="SMART" id="SM00304">
    <property type="entry name" value="HAMP"/>
    <property type="match status" value="1"/>
</dbReference>
<dbReference type="InterPro" id="IPR036890">
    <property type="entry name" value="HATPase_C_sf"/>
</dbReference>
<sequence>MSGRIWRKFKFGSASIFLKLIITFIVITIPMFGLSLTLNELGKQEVQKQLSNTMTSQIHYYFLSLEKEIQQIIKTQQEMINDEDLQKLYGMAEIMSEYQKAKSIDNLSNKLKSFKGSSSYIQNINLYIPTLTDMITTSNASLEPTTEEEMVEISKAIYSEGFPLIYWKDRLYVHLTFPNYAGPDETKDALFMMNVELSIDALRSELSTFHQAGETVLFSDTWAIGSSKDLQLFNEIGKQLDVEQAAPKGPGTVSVGSKRYAVTYEKSLSLDATLLFYLAEDTMLGTLKSYRTWFWLLLGCSLIIVILFSYGIYMLIHRPLRTLVKLFKNVEAGNFNLSTTHKHQDEFGYLFRQFNKMVQNLKVLIDELYVQKISLQHAELKQLQAQINPHFLYNSFFILHRLIKNYENDTAQLVSKHFGEYFHYITRNAQDEVAFEAEVKHIRSYIEIQNVRFSNRIEVVFDALPEAFQGVMVPRLILQPVIENAYQHGLGEKVRAGCLHIHFHTQEGQLCMTVEDNGPGLTGDEAEQLQRKLNREEPGGESTGLINVHRRLQLKYGMAGGITLAPSSLGGLLVQIHIPIGKGE</sequence>
<name>A0ABS4ITZ2_9BACL</name>
<evidence type="ECO:0000256" key="3">
    <source>
        <dbReference type="ARBA" id="ARBA00022553"/>
    </source>
</evidence>
<feature type="domain" description="HAMP" evidence="8">
    <location>
        <begin position="314"/>
        <end position="366"/>
    </location>
</feature>
<proteinExistence type="predicted"/>
<dbReference type="Proteomes" id="UP001519287">
    <property type="component" value="Unassembled WGS sequence"/>
</dbReference>
<dbReference type="Pfam" id="PF00672">
    <property type="entry name" value="HAMP"/>
    <property type="match status" value="1"/>
</dbReference>
<evidence type="ECO:0000256" key="7">
    <source>
        <dbReference type="SAM" id="Phobius"/>
    </source>
</evidence>
<feature type="transmembrane region" description="Helical" evidence="7">
    <location>
        <begin position="16"/>
        <end position="38"/>
    </location>
</feature>
<evidence type="ECO:0000259" key="8">
    <source>
        <dbReference type="PROSITE" id="PS50885"/>
    </source>
</evidence>
<dbReference type="EC" id="2.7.13.3" evidence="9"/>
<dbReference type="EMBL" id="JAGGLB010000007">
    <property type="protein sequence ID" value="MBP1991056.1"/>
    <property type="molecule type" value="Genomic_DNA"/>
</dbReference>
<dbReference type="SUPFAM" id="SSF55874">
    <property type="entry name" value="ATPase domain of HSP90 chaperone/DNA topoisomerase II/histidine kinase"/>
    <property type="match status" value="1"/>
</dbReference>
<evidence type="ECO:0000313" key="10">
    <source>
        <dbReference type="Proteomes" id="UP001519287"/>
    </source>
</evidence>
<keyword evidence="10" id="KW-1185">Reference proteome</keyword>
<dbReference type="Gene3D" id="6.10.340.10">
    <property type="match status" value="1"/>
</dbReference>
<comment type="subcellular location">
    <subcellularLocation>
        <location evidence="1">Cell membrane</location>
        <topology evidence="1">Multi-pass membrane protein</topology>
    </subcellularLocation>
</comment>
<dbReference type="InterPro" id="IPR050640">
    <property type="entry name" value="Bact_2-comp_sensor_kinase"/>
</dbReference>
<gene>
    <name evidence="9" type="ORF">J2Z66_002663</name>
</gene>
<evidence type="ECO:0000256" key="1">
    <source>
        <dbReference type="ARBA" id="ARBA00004651"/>
    </source>
</evidence>
<dbReference type="PROSITE" id="PS50885">
    <property type="entry name" value="HAMP"/>
    <property type="match status" value="1"/>
</dbReference>
<reference evidence="9 10" key="1">
    <citation type="submission" date="2021-03" db="EMBL/GenBank/DDBJ databases">
        <title>Genomic Encyclopedia of Type Strains, Phase IV (KMG-IV): sequencing the most valuable type-strain genomes for metagenomic binning, comparative biology and taxonomic classification.</title>
        <authorList>
            <person name="Goeker M."/>
        </authorList>
    </citation>
    <scope>NUCLEOTIDE SEQUENCE [LARGE SCALE GENOMIC DNA]</scope>
    <source>
        <strain evidence="9 10">DSM 26048</strain>
    </source>
</reference>
<dbReference type="SUPFAM" id="SSF158472">
    <property type="entry name" value="HAMP domain-like"/>
    <property type="match status" value="1"/>
</dbReference>
<keyword evidence="4 9" id="KW-0808">Transferase</keyword>
<dbReference type="Pfam" id="PF02518">
    <property type="entry name" value="HATPase_c"/>
    <property type="match status" value="1"/>
</dbReference>
<evidence type="ECO:0000256" key="6">
    <source>
        <dbReference type="ARBA" id="ARBA00023136"/>
    </source>
</evidence>
<keyword evidence="5 9" id="KW-0418">Kinase</keyword>
<keyword evidence="7" id="KW-1133">Transmembrane helix</keyword>
<dbReference type="InterPro" id="IPR003660">
    <property type="entry name" value="HAMP_dom"/>
</dbReference>
<evidence type="ECO:0000313" key="9">
    <source>
        <dbReference type="EMBL" id="MBP1991056.1"/>
    </source>
</evidence>
<organism evidence="9 10">
    <name type="scientific">Paenibacillus eucommiae</name>
    <dbReference type="NCBI Taxonomy" id="1355755"/>
    <lineage>
        <taxon>Bacteria</taxon>
        <taxon>Bacillati</taxon>
        <taxon>Bacillota</taxon>
        <taxon>Bacilli</taxon>
        <taxon>Bacillales</taxon>
        <taxon>Paenibacillaceae</taxon>
        <taxon>Paenibacillus</taxon>
    </lineage>
</organism>
<comment type="caution">
    <text evidence="9">The sequence shown here is derived from an EMBL/GenBank/DDBJ whole genome shotgun (WGS) entry which is preliminary data.</text>
</comment>
<feature type="transmembrane region" description="Helical" evidence="7">
    <location>
        <begin position="293"/>
        <end position="316"/>
    </location>
</feature>
<keyword evidence="7" id="KW-0812">Transmembrane</keyword>
<evidence type="ECO:0000256" key="2">
    <source>
        <dbReference type="ARBA" id="ARBA00022475"/>
    </source>
</evidence>
<dbReference type="RefSeq" id="WP_209971805.1">
    <property type="nucleotide sequence ID" value="NZ_JAGGLB010000007.1"/>
</dbReference>
<dbReference type="Gene3D" id="3.30.565.10">
    <property type="entry name" value="Histidine kinase-like ATPase, C-terminal domain"/>
    <property type="match status" value="1"/>
</dbReference>
<dbReference type="CDD" id="cd06225">
    <property type="entry name" value="HAMP"/>
    <property type="match status" value="1"/>
</dbReference>
<dbReference type="InterPro" id="IPR003594">
    <property type="entry name" value="HATPase_dom"/>
</dbReference>
<dbReference type="GO" id="GO:0004673">
    <property type="term" value="F:protein histidine kinase activity"/>
    <property type="evidence" value="ECO:0007669"/>
    <property type="project" value="UniProtKB-EC"/>
</dbReference>
<protein>
    <submittedName>
        <fullName evidence="9">Two-component system sensor histidine kinase YesM</fullName>
        <ecNumber evidence="9">2.7.13.3</ecNumber>
    </submittedName>
</protein>
<evidence type="ECO:0000256" key="5">
    <source>
        <dbReference type="ARBA" id="ARBA00022777"/>
    </source>
</evidence>
<dbReference type="InterPro" id="IPR010559">
    <property type="entry name" value="Sig_transdc_His_kin_internal"/>
</dbReference>
<accession>A0ABS4ITZ2</accession>
<dbReference type="Pfam" id="PF06580">
    <property type="entry name" value="His_kinase"/>
    <property type="match status" value="1"/>
</dbReference>